<comment type="caution">
    <text evidence="2">The sequence shown here is derived from an EMBL/GenBank/DDBJ whole genome shotgun (WGS) entry which is preliminary data.</text>
</comment>
<dbReference type="GO" id="GO:0047536">
    <property type="term" value="F:2-aminoadipate transaminase activity"/>
    <property type="evidence" value="ECO:0007669"/>
    <property type="project" value="TreeGrafter"/>
</dbReference>
<reference evidence="2 3" key="1">
    <citation type="submission" date="2018-10" db="EMBL/GenBank/DDBJ databases">
        <title>Genome sequence of Verticillium nonalfalfae VnAa140.</title>
        <authorList>
            <person name="Stajich J.E."/>
            <person name="Kasson M.T."/>
        </authorList>
    </citation>
    <scope>NUCLEOTIDE SEQUENCE [LARGE SCALE GENOMIC DNA]</scope>
    <source>
        <strain evidence="2 3">VnAa140</strain>
    </source>
</reference>
<dbReference type="STRING" id="1051616.A0A3M9Y7N1"/>
<proteinExistence type="predicted"/>
<dbReference type="RefSeq" id="XP_028494651.1">
    <property type="nucleotide sequence ID" value="XM_028641326.1"/>
</dbReference>
<organism evidence="2 3">
    <name type="scientific">Verticillium nonalfalfae</name>
    <dbReference type="NCBI Taxonomy" id="1051616"/>
    <lineage>
        <taxon>Eukaryota</taxon>
        <taxon>Fungi</taxon>
        <taxon>Dikarya</taxon>
        <taxon>Ascomycota</taxon>
        <taxon>Pezizomycotina</taxon>
        <taxon>Sordariomycetes</taxon>
        <taxon>Hypocreomycetidae</taxon>
        <taxon>Glomerellales</taxon>
        <taxon>Plectosphaerellaceae</taxon>
        <taxon>Verticillium</taxon>
    </lineage>
</organism>
<gene>
    <name evidence="2" type="ORF">D7B24_007213</name>
</gene>
<dbReference type="PANTHER" id="PTHR42858:SF1">
    <property type="entry name" value="LD15494P"/>
    <property type="match status" value="1"/>
</dbReference>
<dbReference type="GeneID" id="39610902"/>
<dbReference type="Pfam" id="PF00155">
    <property type="entry name" value="Aminotran_1_2"/>
    <property type="match status" value="1"/>
</dbReference>
<dbReference type="InterPro" id="IPR004839">
    <property type="entry name" value="Aminotransferase_I/II_large"/>
</dbReference>
<keyword evidence="3" id="KW-1185">Reference proteome</keyword>
<dbReference type="InterPro" id="IPR015421">
    <property type="entry name" value="PyrdxlP-dep_Trfase_major"/>
</dbReference>
<dbReference type="Gene3D" id="3.40.640.10">
    <property type="entry name" value="Type I PLP-dependent aspartate aminotransferase-like (Major domain)"/>
    <property type="match status" value="1"/>
</dbReference>
<dbReference type="GO" id="GO:0030170">
    <property type="term" value="F:pyridoxal phosphate binding"/>
    <property type="evidence" value="ECO:0007669"/>
    <property type="project" value="InterPro"/>
</dbReference>
<evidence type="ECO:0000313" key="3">
    <source>
        <dbReference type="Proteomes" id="UP000267145"/>
    </source>
</evidence>
<dbReference type="Proteomes" id="UP000267145">
    <property type="component" value="Unassembled WGS sequence"/>
</dbReference>
<dbReference type="InterPro" id="IPR015422">
    <property type="entry name" value="PyrdxlP-dep_Trfase_small"/>
</dbReference>
<dbReference type="AlphaFoldDB" id="A0A3M9Y7N1"/>
<accession>A0A3M9Y7N1</accession>
<dbReference type="CDD" id="cd00609">
    <property type="entry name" value="AAT_like"/>
    <property type="match status" value="1"/>
</dbReference>
<evidence type="ECO:0000259" key="1">
    <source>
        <dbReference type="Pfam" id="PF00155"/>
    </source>
</evidence>
<protein>
    <recommendedName>
        <fullName evidence="1">Aminotransferase class I/classII large domain-containing protein</fullName>
    </recommendedName>
</protein>
<feature type="domain" description="Aminotransferase class I/classII large" evidence="1">
    <location>
        <begin position="167"/>
        <end position="556"/>
    </location>
</feature>
<name>A0A3M9Y7N1_9PEZI</name>
<dbReference type="InterPro" id="IPR015424">
    <property type="entry name" value="PyrdxlP-dep_Trfase"/>
</dbReference>
<dbReference type="SUPFAM" id="SSF53383">
    <property type="entry name" value="PLP-dependent transferases"/>
    <property type="match status" value="1"/>
</dbReference>
<dbReference type="EMBL" id="RBVV01000056">
    <property type="protein sequence ID" value="RNJ56493.1"/>
    <property type="molecule type" value="Genomic_DNA"/>
</dbReference>
<dbReference type="PANTHER" id="PTHR42858">
    <property type="entry name" value="AMINOTRANSFERASE"/>
    <property type="match status" value="1"/>
</dbReference>
<sequence>MRDSPRARGLDEYREGGKCNFIALAVQCRLVDYVRAKLTREPERLEKGGRPLLDYALRPRRISPLTVPYHSQRDEANIEIDMIKLLLDLGADPNQKIHLNDGRSNWLEVFHSKRAGRSTTSQTAPIMVTRTPHLINLLRGWPSPSLLPAAALTAAAARALSDPTISVPGLQYAPDPGFQPLREDLAAWLARVYGAAPEADRICITGGASQSLANILASFTDPGFTRAIWMVAPCYFLACPIFEDAGFGGRLRAVPEDDDGANVEILAQKLQALDEAWERDGRGAKPEDLKRGKNRKLYRHVIYLVPTCANPSGKTLPLRRREALVRLARAHDALLIADDVYDFLQWPLNPDVAAAAAAAPFPPRDPHLRLPRLSDVDAALPGQTPFGNAISNGSFSKIVAPGVRTGWVAATPAFAYGLSQTGASCSGGAPSQLAAVMVWELLRSGELERRLVEESIPQLRERHRRVLEAVEALLVPLGVAVRRSSLAGAEVYGGYFVWLTLPEGVRGADVADRGKELGVTVGAGEKFEVAGDEDGARFEREVRICFSWEELEDVVEGVRRLSHAVRDVQQGKFVAGPKVDATYIEK</sequence>
<evidence type="ECO:0000313" key="2">
    <source>
        <dbReference type="EMBL" id="RNJ56493.1"/>
    </source>
</evidence>
<dbReference type="Gene3D" id="3.90.1150.10">
    <property type="entry name" value="Aspartate Aminotransferase, domain 1"/>
    <property type="match status" value="1"/>
</dbReference>